<evidence type="ECO:0000256" key="3">
    <source>
        <dbReference type="ARBA" id="ARBA00014062"/>
    </source>
</evidence>
<organism evidence="5 6">
    <name type="scientific">Odinarchaeota yellowstonii (strain LCB_4)</name>
    <dbReference type="NCBI Taxonomy" id="1841599"/>
    <lineage>
        <taxon>Archaea</taxon>
        <taxon>Promethearchaeati</taxon>
        <taxon>Candidatus Odinarchaeota</taxon>
        <taxon>Candidatus Odinarchaeia</taxon>
        <taxon>Candidatus Odinarchaeales</taxon>
        <taxon>Candidatus Odinarchaeaceae</taxon>
        <taxon>Candidatus Odinarchaeum</taxon>
    </lineage>
</organism>
<dbReference type="Proteomes" id="UP000186851">
    <property type="component" value="Chromosome"/>
</dbReference>
<evidence type="ECO:0000256" key="2">
    <source>
        <dbReference type="ARBA" id="ARBA00012904"/>
    </source>
</evidence>
<accession>A0AAF0D114</accession>
<dbReference type="GO" id="GO:0030268">
    <property type="term" value="F:methylenetetrahydromethanopterin dehydrogenase activity"/>
    <property type="evidence" value="ECO:0007669"/>
    <property type="project" value="UniProtKB-EC"/>
</dbReference>
<dbReference type="EMBL" id="CP091871">
    <property type="protein sequence ID" value="WEU39691.1"/>
    <property type="molecule type" value="Genomic_DNA"/>
</dbReference>
<evidence type="ECO:0000313" key="5">
    <source>
        <dbReference type="EMBL" id="WEU39691.1"/>
    </source>
</evidence>
<dbReference type="Gene3D" id="6.10.140.120">
    <property type="match status" value="1"/>
</dbReference>
<reference evidence="5" key="2">
    <citation type="journal article" date="2022" name="Nat. Microbiol.">
        <title>A closed Candidatus Odinarchaeum chromosome exposes Asgard archaeal viruses.</title>
        <authorList>
            <person name="Tamarit D."/>
            <person name="Caceres E.F."/>
            <person name="Krupovic M."/>
            <person name="Nijland R."/>
            <person name="Eme L."/>
            <person name="Robinson N.P."/>
            <person name="Ettema T.J.G."/>
        </authorList>
    </citation>
    <scope>NUCLEOTIDE SEQUENCE</scope>
    <source>
        <strain evidence="5">LCB_4</strain>
    </source>
</reference>
<dbReference type="EC" id="1.5.98.1" evidence="2"/>
<dbReference type="GO" id="GO:0015948">
    <property type="term" value="P:methanogenesis"/>
    <property type="evidence" value="ECO:0007669"/>
    <property type="project" value="InterPro"/>
</dbReference>
<dbReference type="SUPFAM" id="SSF102324">
    <property type="entry name" value="F420-dependent methylenetetrahydromethanopterin dehydrogenase (MTD)"/>
    <property type="match status" value="1"/>
</dbReference>
<comment type="similarity">
    <text evidence="1">Belongs to the MTD family.</text>
</comment>
<dbReference type="AlphaFoldDB" id="A0AAF0D114"/>
<protein>
    <recommendedName>
        <fullName evidence="3">F420-dependent methylenetetrahydromethanopterin dehydrogenase</fullName>
        <ecNumber evidence="2">1.5.98.1</ecNumber>
    </recommendedName>
    <alternativeName>
        <fullName evidence="4">Coenzyme F420-dependent N5,N10-methylenetetrahydromethanopterin dehydrogenase</fullName>
    </alternativeName>
</protein>
<name>A0AAF0D114_ODILC</name>
<dbReference type="NCBIfam" id="NF002162">
    <property type="entry name" value="PRK00994.1"/>
    <property type="match status" value="1"/>
</dbReference>
<proteinExistence type="inferred from homology"/>
<dbReference type="InterPro" id="IPR002844">
    <property type="entry name" value="MTD"/>
</dbReference>
<gene>
    <name evidence="5" type="ORF">OdinLCB4_004185</name>
</gene>
<dbReference type="Pfam" id="PF01993">
    <property type="entry name" value="MTD"/>
    <property type="match status" value="1"/>
</dbReference>
<dbReference type="Gene3D" id="3.40.50.10830">
    <property type="entry name" value="F420-dependent methylenetetrahydromethanopterin dehydrogenase (MTD)"/>
    <property type="match status" value="1"/>
</dbReference>
<dbReference type="KEGG" id="oyw:OdinLCB4_004185"/>
<reference evidence="5" key="1">
    <citation type="journal article" date="2017" name="Nature">
        <title>Asgard archaea illuminate the origin of eukaryotic cellular complexity.</title>
        <authorList>
            <person name="Zaremba-Niedzwiedzka K."/>
            <person name="Caceres E.F."/>
            <person name="Saw J.H."/>
            <person name="Backstrom D."/>
            <person name="Juzokaite L."/>
            <person name="Vancaester E."/>
            <person name="Seitz K.W."/>
            <person name="Anantharaman K."/>
            <person name="Starnawski P."/>
            <person name="Kjeldsen K.U."/>
            <person name="Scott M.B."/>
            <person name="Nunoura T."/>
            <person name="Banfield J.F."/>
            <person name="Schramm A."/>
            <person name="Baker B.J."/>
            <person name="Spang A."/>
            <person name="Ettema T.J.G."/>
        </authorList>
    </citation>
    <scope>NUCLEOTIDE SEQUENCE</scope>
    <source>
        <strain evidence="5">LCB_4</strain>
    </source>
</reference>
<evidence type="ECO:0000313" key="6">
    <source>
        <dbReference type="Proteomes" id="UP000186851"/>
    </source>
</evidence>
<sequence>MVKIAVLKMGNIGVSPLFEFLFDERAERVNVKFRVFGSGSKMTGESLDESIRDLVNWPHDLTILITPNASLPHCMSVIEALRETGTPLIVLSDSPSLKVVEDLRSRNVGYIIITADPMIGARREFLDPTEMVIFNSDILKLLAGTGVMRFIVKIIDNVIEKLENGVAELPFIVIDSSFLLENPPFNNSYANAKALAAFKMAELVGKMNQEACFKIQEWARYTTLAAAAHEVLSAAAKLVDELRDMLKTSDTLLREPHDVNGRLLRKIKLLEKPE</sequence>
<dbReference type="InterPro" id="IPR036080">
    <property type="entry name" value="MTD_sf"/>
</dbReference>
<dbReference type="GO" id="GO:0008901">
    <property type="term" value="F:ferredoxin hydrogenase activity"/>
    <property type="evidence" value="ECO:0007669"/>
    <property type="project" value="InterPro"/>
</dbReference>
<evidence type="ECO:0000256" key="1">
    <source>
        <dbReference type="ARBA" id="ARBA00007842"/>
    </source>
</evidence>
<evidence type="ECO:0000256" key="4">
    <source>
        <dbReference type="ARBA" id="ARBA00031410"/>
    </source>
</evidence>